<keyword evidence="2" id="KW-1185">Reference proteome</keyword>
<accession>A0AA37HKD2</accession>
<name>A0AA37HKD2_9HYPH</name>
<organism evidence="1 2">
    <name type="scientific">Methylobacterium gregans</name>
    <dbReference type="NCBI Taxonomy" id="374424"/>
    <lineage>
        <taxon>Bacteria</taxon>
        <taxon>Pseudomonadati</taxon>
        <taxon>Pseudomonadota</taxon>
        <taxon>Alphaproteobacteria</taxon>
        <taxon>Hyphomicrobiales</taxon>
        <taxon>Methylobacteriaceae</taxon>
        <taxon>Methylobacterium</taxon>
    </lineage>
</organism>
<sequence length="66" mass="6539">MGHILGLASASAALTTALGLLTGIILEPTLPPRALTAASTEAAPARAVRTIPIDGRYGGAAAMISR</sequence>
<reference evidence="1" key="2">
    <citation type="submission" date="2021-08" db="EMBL/GenBank/DDBJ databases">
        <authorList>
            <person name="Tani A."/>
            <person name="Ola A."/>
            <person name="Ogura Y."/>
            <person name="Katsura K."/>
            <person name="Hayashi T."/>
        </authorList>
    </citation>
    <scope>NUCLEOTIDE SEQUENCE</scope>
    <source>
        <strain evidence="1">NBRC 103626</strain>
    </source>
</reference>
<evidence type="ECO:0000313" key="2">
    <source>
        <dbReference type="Proteomes" id="UP001055108"/>
    </source>
</evidence>
<dbReference type="AlphaFoldDB" id="A0AA37HKD2"/>
<reference evidence="1" key="1">
    <citation type="journal article" date="2016" name="Front. Microbiol.">
        <title>Genome Sequence of the Piezophilic, Mesophilic Sulfate-Reducing Bacterium Desulfovibrio indicus J2T.</title>
        <authorList>
            <person name="Cao J."/>
            <person name="Maignien L."/>
            <person name="Shao Z."/>
            <person name="Alain K."/>
            <person name="Jebbar M."/>
        </authorList>
    </citation>
    <scope>NUCLEOTIDE SEQUENCE</scope>
    <source>
        <strain evidence="1">NBRC 103626</strain>
    </source>
</reference>
<dbReference type="Proteomes" id="UP001055108">
    <property type="component" value="Unassembled WGS sequence"/>
</dbReference>
<dbReference type="EMBL" id="BPQM01000008">
    <property type="protein sequence ID" value="GJD77185.1"/>
    <property type="molecule type" value="Genomic_DNA"/>
</dbReference>
<protein>
    <submittedName>
        <fullName evidence="1">Uncharacterized protein</fullName>
    </submittedName>
</protein>
<comment type="caution">
    <text evidence="1">The sequence shown here is derived from an EMBL/GenBank/DDBJ whole genome shotgun (WGS) entry which is preliminary data.</text>
</comment>
<evidence type="ECO:0000313" key="1">
    <source>
        <dbReference type="EMBL" id="GJD77185.1"/>
    </source>
</evidence>
<dbReference type="RefSeq" id="WP_238300847.1">
    <property type="nucleotide sequence ID" value="NZ_BPQM01000008.1"/>
</dbReference>
<proteinExistence type="predicted"/>
<gene>
    <name evidence="1" type="ORF">NBEOAGPD_0388</name>
</gene>